<reference evidence="1" key="2">
    <citation type="journal article" date="2015" name="Fish Shellfish Immunol.">
        <title>Early steps in the European eel (Anguilla anguilla)-Vibrio vulnificus interaction in the gills: Role of the RtxA13 toxin.</title>
        <authorList>
            <person name="Callol A."/>
            <person name="Pajuelo D."/>
            <person name="Ebbesson L."/>
            <person name="Teles M."/>
            <person name="MacKenzie S."/>
            <person name="Amaro C."/>
        </authorList>
    </citation>
    <scope>NUCLEOTIDE SEQUENCE</scope>
</reference>
<protein>
    <submittedName>
        <fullName evidence="1">Uncharacterized protein</fullName>
    </submittedName>
</protein>
<reference evidence="1" key="1">
    <citation type="submission" date="2014-11" db="EMBL/GenBank/DDBJ databases">
        <authorList>
            <person name="Amaro Gonzalez C."/>
        </authorList>
    </citation>
    <scope>NUCLEOTIDE SEQUENCE</scope>
</reference>
<proteinExistence type="predicted"/>
<organism evidence="1">
    <name type="scientific">Anguilla anguilla</name>
    <name type="common">European freshwater eel</name>
    <name type="synonym">Muraena anguilla</name>
    <dbReference type="NCBI Taxonomy" id="7936"/>
    <lineage>
        <taxon>Eukaryota</taxon>
        <taxon>Metazoa</taxon>
        <taxon>Chordata</taxon>
        <taxon>Craniata</taxon>
        <taxon>Vertebrata</taxon>
        <taxon>Euteleostomi</taxon>
        <taxon>Actinopterygii</taxon>
        <taxon>Neopterygii</taxon>
        <taxon>Teleostei</taxon>
        <taxon>Anguilliformes</taxon>
        <taxon>Anguillidae</taxon>
        <taxon>Anguilla</taxon>
    </lineage>
</organism>
<name>A0A0E9QLL7_ANGAN</name>
<dbReference type="AlphaFoldDB" id="A0A0E9QLL7"/>
<evidence type="ECO:0000313" key="1">
    <source>
        <dbReference type="EMBL" id="JAH17776.1"/>
    </source>
</evidence>
<accession>A0A0E9QLL7</accession>
<sequence length="30" mass="3395">MSNVCAVILRPDILVILKKTFFPVFTTQLS</sequence>
<dbReference type="EMBL" id="GBXM01090801">
    <property type="protein sequence ID" value="JAH17776.1"/>
    <property type="molecule type" value="Transcribed_RNA"/>
</dbReference>
<dbReference type="EMBL" id="GBXM01093579">
    <property type="protein sequence ID" value="JAH14998.1"/>
    <property type="molecule type" value="Transcribed_RNA"/>
</dbReference>